<evidence type="ECO:0000313" key="21">
    <source>
        <dbReference type="EMBL" id="QQV69650.1"/>
    </source>
</evidence>
<evidence type="ECO:0000256" key="9">
    <source>
        <dbReference type="ARBA" id="ARBA00022967"/>
    </source>
</evidence>
<feature type="transmembrane region" description="Helical" evidence="17">
    <location>
        <begin position="231"/>
        <end position="250"/>
    </location>
</feature>
<evidence type="ECO:0000256" key="7">
    <source>
        <dbReference type="ARBA" id="ARBA00022692"/>
    </source>
</evidence>
<evidence type="ECO:0000256" key="5">
    <source>
        <dbReference type="ARBA" id="ARBA00022448"/>
    </source>
</evidence>
<feature type="transmembrane region" description="Helical" evidence="17">
    <location>
        <begin position="257"/>
        <end position="280"/>
    </location>
</feature>
<keyword evidence="11 17" id="KW-1133">Transmembrane helix</keyword>
<dbReference type="InterPro" id="IPR003945">
    <property type="entry name" value="NU5C-like"/>
</dbReference>
<dbReference type="Pfam" id="PF00361">
    <property type="entry name" value="Proton_antipo_M"/>
    <property type="match status" value="1"/>
</dbReference>
<feature type="transmembrane region" description="Helical" evidence="17">
    <location>
        <begin position="46"/>
        <end position="69"/>
    </location>
</feature>
<feature type="transmembrane region" description="Helical" evidence="17">
    <location>
        <begin position="403"/>
        <end position="423"/>
    </location>
</feature>
<dbReference type="InterPro" id="IPR001750">
    <property type="entry name" value="ND/Mrp_TM"/>
</dbReference>
<keyword evidence="15 17" id="KW-0472">Membrane</keyword>
<feature type="transmembrane region" description="Helical" evidence="17">
    <location>
        <begin position="7"/>
        <end position="26"/>
    </location>
</feature>
<evidence type="ECO:0000256" key="14">
    <source>
        <dbReference type="ARBA" id="ARBA00023128"/>
    </source>
</evidence>
<evidence type="ECO:0000256" key="11">
    <source>
        <dbReference type="ARBA" id="ARBA00022989"/>
    </source>
</evidence>
<dbReference type="GeneID" id="67147938"/>
<evidence type="ECO:0000256" key="12">
    <source>
        <dbReference type="ARBA" id="ARBA00023027"/>
    </source>
</evidence>
<evidence type="ECO:0000256" key="1">
    <source>
        <dbReference type="ARBA" id="ARBA00003257"/>
    </source>
</evidence>
<feature type="transmembrane region" description="Helical" evidence="17">
    <location>
        <begin position="517"/>
        <end position="539"/>
    </location>
</feature>
<keyword evidence="10" id="KW-0249">Electron transport</keyword>
<comment type="function">
    <text evidence="17">Core subunit of the mitochondrial membrane respiratory chain NADH dehydrogenase (Complex I) which catalyzes electron transfer from NADH through the respiratory chain, using ubiquinone as an electron acceptor. Essential for the catalytic activity and assembly of complex I.</text>
</comment>
<evidence type="ECO:0000256" key="8">
    <source>
        <dbReference type="ARBA" id="ARBA00022792"/>
    </source>
</evidence>
<feature type="transmembrane region" description="Helical" evidence="17">
    <location>
        <begin position="105"/>
        <end position="122"/>
    </location>
</feature>
<proteinExistence type="inferred from homology"/>
<dbReference type="RefSeq" id="YP_010148785.1">
    <property type="nucleotide sequence ID" value="NC_057109.1"/>
</dbReference>
<evidence type="ECO:0000256" key="3">
    <source>
        <dbReference type="ARBA" id="ARBA00012944"/>
    </source>
</evidence>
<evidence type="ECO:0000256" key="17">
    <source>
        <dbReference type="RuleBase" id="RU003404"/>
    </source>
</evidence>
<evidence type="ECO:0000259" key="20">
    <source>
        <dbReference type="Pfam" id="PF06455"/>
    </source>
</evidence>
<keyword evidence="9" id="KW-1278">Translocase</keyword>
<dbReference type="InterPro" id="IPR001516">
    <property type="entry name" value="Proton_antipo_N"/>
</dbReference>
<evidence type="ECO:0000256" key="6">
    <source>
        <dbReference type="ARBA" id="ARBA00022660"/>
    </source>
</evidence>
<comment type="similarity">
    <text evidence="17">Belongs to the complex I subunit 5 family.</text>
</comment>
<dbReference type="InterPro" id="IPR010934">
    <property type="entry name" value="NADH_DH_su5_C"/>
</dbReference>
<feature type="transmembrane region" description="Helical" evidence="17">
    <location>
        <begin position="429"/>
        <end position="455"/>
    </location>
</feature>
<reference evidence="21" key="1">
    <citation type="submission" date="2020-05" db="EMBL/GenBank/DDBJ databases">
        <title>Settling taxonomic and nomenclatural problems of brine shrimps (Anostraca: Artemia) by integrating mitogenomics, marker discordances and nomenclature.</title>
        <authorList>
            <person name="Sainz-Escudero L. Sr"/>
            <person name="Lopez-Estrada E.K. Sr"/>
            <person name="Rodriguez-Flores P.C. Sr."/>
            <person name="Garcia-Paris M."/>
        </authorList>
    </citation>
    <scope>NUCLEOTIDE SEQUENCE</scope>
</reference>
<organism evidence="21">
    <name type="scientific">Artemia salina</name>
    <name type="common">Brine shrimp</name>
    <dbReference type="NCBI Taxonomy" id="85549"/>
    <lineage>
        <taxon>Eukaryota</taxon>
        <taxon>Metazoa</taxon>
        <taxon>Ecdysozoa</taxon>
        <taxon>Arthropoda</taxon>
        <taxon>Crustacea</taxon>
        <taxon>Branchiopoda</taxon>
        <taxon>Anostraca</taxon>
        <taxon>Artemiidae</taxon>
        <taxon>Artemia</taxon>
    </lineage>
</organism>
<dbReference type="Pfam" id="PF00662">
    <property type="entry name" value="Proton_antipo_N"/>
    <property type="match status" value="1"/>
</dbReference>
<keyword evidence="7 17" id="KW-0812">Transmembrane</keyword>
<geneLocation type="mitochondrion" evidence="21"/>
<gene>
    <name evidence="21" type="primary">ND5</name>
</gene>
<dbReference type="PRINTS" id="PR01434">
    <property type="entry name" value="NADHDHGNASE5"/>
</dbReference>
<dbReference type="PANTHER" id="PTHR42829:SF2">
    <property type="entry name" value="NADH-UBIQUINONE OXIDOREDUCTASE CHAIN 5"/>
    <property type="match status" value="1"/>
</dbReference>
<keyword evidence="6" id="KW-0679">Respiratory chain</keyword>
<feature type="domain" description="NADH:quinone oxidoreductase/Mrp antiporter transmembrane" evidence="18">
    <location>
        <begin position="99"/>
        <end position="373"/>
    </location>
</feature>
<feature type="transmembrane region" description="Helical" evidence="17">
    <location>
        <begin position="134"/>
        <end position="154"/>
    </location>
</feature>
<dbReference type="EMBL" id="MT495441">
    <property type="protein sequence ID" value="QQV69650.1"/>
    <property type="molecule type" value="Genomic_DNA"/>
</dbReference>
<dbReference type="EC" id="7.1.1.2" evidence="3 17"/>
<dbReference type="GO" id="GO:0003954">
    <property type="term" value="F:NADH dehydrogenase activity"/>
    <property type="evidence" value="ECO:0007669"/>
    <property type="project" value="TreeGrafter"/>
</dbReference>
<dbReference type="GO" id="GO:0008137">
    <property type="term" value="F:NADH dehydrogenase (ubiquinone) activity"/>
    <property type="evidence" value="ECO:0007669"/>
    <property type="project" value="UniProtKB-EC"/>
</dbReference>
<sequence>MLYFVSGYILLFTGVLSVCCSFLLFLSDEIYLLKVSFLHLDYQVCFDWLSLSFIFLVLLISSQVMIYSSYYMSGETFVNRFMYMMLGFISSMVLLIMSSDGLSLMLGWDGLGITSYLLIMFYKNYNSSSSGMITILSNRVGDVLILWSLGLMFYSKSWDYMFLSYFSLSIMLFFILSSFTKSAQLPFSAWLPAAMAAPTPVSSLVHSSTLVTAGIYLMIRLSPSFEESGCFLLVVMGALTSFFSGLAAFGENDLKRVIALSTLSQLGVMMFSLGLGLTLFCYFHLFAHALFKALLFMCSGVVIHSLGVQDMRRMGGVSSMLPYTSYIILVCSLSLMGFPYLSGFFSKDLIIESSESLYMLFPSVLMLVSCLLTSTYSSRIAMMCLCSYNYNLSCQYSDEEGDYLTPLFVLYWGAVMGGYIFYWCFLGDVSIILGSFEKILLLSLITVGVILPYFVKSFSLSLSHYVSSMMFLPFITGRTSFMPLFVGELLYHEGDCGWVEEAGPSLIYHNSLRGSSLFSFLTSSPYKVLILSSLLFTLFM</sequence>
<evidence type="ECO:0000256" key="4">
    <source>
        <dbReference type="ARBA" id="ARBA00021096"/>
    </source>
</evidence>
<comment type="subcellular location">
    <subcellularLocation>
        <location evidence="2">Mitochondrion inner membrane</location>
        <topology evidence="2">Multi-pass membrane protein</topology>
    </subcellularLocation>
</comment>
<evidence type="ECO:0000259" key="18">
    <source>
        <dbReference type="Pfam" id="PF00361"/>
    </source>
</evidence>
<dbReference type="AlphaFoldDB" id="A0A7U0IVL1"/>
<name>A0A7U0IVL1_ARTSA</name>
<evidence type="ECO:0000256" key="15">
    <source>
        <dbReference type="ARBA" id="ARBA00023136"/>
    </source>
</evidence>
<keyword evidence="8" id="KW-0999">Mitochondrion inner membrane</keyword>
<dbReference type="PANTHER" id="PTHR42829">
    <property type="entry name" value="NADH-UBIQUINONE OXIDOREDUCTASE CHAIN 5"/>
    <property type="match status" value="1"/>
</dbReference>
<comment type="catalytic activity">
    <reaction evidence="16 17">
        <text>a ubiquinone + NADH + 5 H(+)(in) = a ubiquinol + NAD(+) + 4 H(+)(out)</text>
        <dbReference type="Rhea" id="RHEA:29091"/>
        <dbReference type="Rhea" id="RHEA-COMP:9565"/>
        <dbReference type="Rhea" id="RHEA-COMP:9566"/>
        <dbReference type="ChEBI" id="CHEBI:15378"/>
        <dbReference type="ChEBI" id="CHEBI:16389"/>
        <dbReference type="ChEBI" id="CHEBI:17976"/>
        <dbReference type="ChEBI" id="CHEBI:57540"/>
        <dbReference type="ChEBI" id="CHEBI:57945"/>
        <dbReference type="EC" id="7.1.1.2"/>
    </reaction>
</comment>
<feature type="transmembrane region" description="Helical" evidence="17">
    <location>
        <begin position="201"/>
        <end position="219"/>
    </location>
</feature>
<feature type="transmembrane region" description="Helical" evidence="17">
    <location>
        <begin position="320"/>
        <end position="340"/>
    </location>
</feature>
<feature type="transmembrane region" description="Helical" evidence="17">
    <location>
        <begin position="286"/>
        <end position="308"/>
    </location>
</feature>
<evidence type="ECO:0000256" key="13">
    <source>
        <dbReference type="ARBA" id="ARBA00023075"/>
    </source>
</evidence>
<feature type="transmembrane region" description="Helical" evidence="17">
    <location>
        <begin position="81"/>
        <end position="99"/>
    </location>
</feature>
<keyword evidence="12 17" id="KW-0520">NAD</keyword>
<keyword evidence="13 17" id="KW-0830">Ubiquinone</keyword>
<keyword evidence="14 17" id="KW-0496">Mitochondrion</keyword>
<keyword evidence="5 17" id="KW-0813">Transport</keyword>
<accession>A0A7U0IVL1</accession>
<evidence type="ECO:0000256" key="2">
    <source>
        <dbReference type="ARBA" id="ARBA00004448"/>
    </source>
</evidence>
<dbReference type="Pfam" id="PF06455">
    <property type="entry name" value="NADH5_C"/>
    <property type="match status" value="1"/>
</dbReference>
<feature type="transmembrane region" description="Helical" evidence="17">
    <location>
        <begin position="360"/>
        <end position="382"/>
    </location>
</feature>
<evidence type="ECO:0000256" key="10">
    <source>
        <dbReference type="ARBA" id="ARBA00022982"/>
    </source>
</evidence>
<dbReference type="GO" id="GO:0005743">
    <property type="term" value="C:mitochondrial inner membrane"/>
    <property type="evidence" value="ECO:0007669"/>
    <property type="project" value="UniProtKB-SubCell"/>
</dbReference>
<evidence type="ECO:0000259" key="19">
    <source>
        <dbReference type="Pfam" id="PF00662"/>
    </source>
</evidence>
<protein>
    <recommendedName>
        <fullName evidence="4 17">NADH-ubiquinone oxidoreductase chain 5</fullName>
        <ecNumber evidence="3 17">7.1.1.2</ecNumber>
    </recommendedName>
</protein>
<comment type="function">
    <text evidence="1">Core subunit of the mitochondrial membrane respiratory chain NADH dehydrogenase (Complex I) that is believed to belong to the minimal assembly required for catalysis. Complex I functions in the transfer of electrons from NADH to the respiratory chain. The immediate electron acceptor for the enzyme is believed to be ubiquinone.</text>
</comment>
<feature type="domain" description="NADH dehydrogenase subunit 5 C-terminal" evidence="20">
    <location>
        <begin position="376"/>
        <end position="540"/>
    </location>
</feature>
<dbReference type="GO" id="GO:0015990">
    <property type="term" value="P:electron transport coupled proton transport"/>
    <property type="evidence" value="ECO:0007669"/>
    <property type="project" value="TreeGrafter"/>
</dbReference>
<feature type="transmembrane region" description="Helical" evidence="17">
    <location>
        <begin position="160"/>
        <end position="180"/>
    </location>
</feature>
<dbReference type="CTD" id="4540"/>
<dbReference type="GO" id="GO:0042773">
    <property type="term" value="P:ATP synthesis coupled electron transport"/>
    <property type="evidence" value="ECO:0007669"/>
    <property type="project" value="InterPro"/>
</dbReference>
<feature type="domain" description="NADH-Ubiquinone oxidoreductase (complex I) chain 5 N-terminal" evidence="19">
    <location>
        <begin position="35"/>
        <end position="82"/>
    </location>
</feature>
<evidence type="ECO:0000256" key="16">
    <source>
        <dbReference type="ARBA" id="ARBA00049551"/>
    </source>
</evidence>